<accession>A0ABT8LHJ8</accession>
<keyword evidence="3" id="KW-1185">Reference proteome</keyword>
<sequence length="91" mass="10217">MPAKSQYLSGTWTRVSKVTAAILGSYVVTMLINIALGTLIKNNPSVIMTTAYSTYLLWVFFMVIAFFMRKAWHVWSLFGSIATVCSIIIFI</sequence>
<name>A0ABT8LHJ8_9BACT</name>
<dbReference type="RefSeq" id="WP_346762631.1">
    <property type="nucleotide sequence ID" value="NZ_JAUJEB010000015.1"/>
</dbReference>
<reference evidence="2" key="1">
    <citation type="submission" date="2023-06" db="EMBL/GenBank/DDBJ databases">
        <title>Genomic of Agaribacillus aureum.</title>
        <authorList>
            <person name="Wang G."/>
        </authorList>
    </citation>
    <scope>NUCLEOTIDE SEQUENCE</scope>
    <source>
        <strain evidence="2">BMA12</strain>
    </source>
</reference>
<evidence type="ECO:0000313" key="2">
    <source>
        <dbReference type="EMBL" id="MDN5217294.1"/>
    </source>
</evidence>
<protein>
    <recommendedName>
        <fullName evidence="4">Iron uptake protein</fullName>
    </recommendedName>
</protein>
<evidence type="ECO:0000313" key="3">
    <source>
        <dbReference type="Proteomes" id="UP001172083"/>
    </source>
</evidence>
<keyword evidence="1" id="KW-0812">Transmembrane</keyword>
<organism evidence="2 3">
    <name type="scientific">Agaribacillus aureus</name>
    <dbReference type="NCBI Taxonomy" id="3051825"/>
    <lineage>
        <taxon>Bacteria</taxon>
        <taxon>Pseudomonadati</taxon>
        <taxon>Bacteroidota</taxon>
        <taxon>Cytophagia</taxon>
        <taxon>Cytophagales</taxon>
        <taxon>Splendidivirgaceae</taxon>
        <taxon>Agaribacillus</taxon>
    </lineage>
</organism>
<keyword evidence="1" id="KW-1133">Transmembrane helix</keyword>
<gene>
    <name evidence="2" type="ORF">QQ020_34795</name>
</gene>
<feature type="transmembrane region" description="Helical" evidence="1">
    <location>
        <begin position="72"/>
        <end position="90"/>
    </location>
</feature>
<dbReference type="Proteomes" id="UP001172083">
    <property type="component" value="Unassembled WGS sequence"/>
</dbReference>
<evidence type="ECO:0000256" key="1">
    <source>
        <dbReference type="SAM" id="Phobius"/>
    </source>
</evidence>
<keyword evidence="1" id="KW-0472">Membrane</keyword>
<feature type="transmembrane region" description="Helical" evidence="1">
    <location>
        <begin position="46"/>
        <end position="66"/>
    </location>
</feature>
<proteinExistence type="predicted"/>
<dbReference type="EMBL" id="JAUJEB010000015">
    <property type="protein sequence ID" value="MDN5217294.1"/>
    <property type="molecule type" value="Genomic_DNA"/>
</dbReference>
<evidence type="ECO:0008006" key="4">
    <source>
        <dbReference type="Google" id="ProtNLM"/>
    </source>
</evidence>
<comment type="caution">
    <text evidence="2">The sequence shown here is derived from an EMBL/GenBank/DDBJ whole genome shotgun (WGS) entry which is preliminary data.</text>
</comment>
<feature type="transmembrane region" description="Helical" evidence="1">
    <location>
        <begin position="20"/>
        <end position="39"/>
    </location>
</feature>